<reference evidence="2 3" key="1">
    <citation type="submission" date="2018-03" db="EMBL/GenBank/DDBJ databases">
        <title>Genome sequence of Paenibacillus elgii strain AC13 an antimicrobial compound producing bacteria.</title>
        <authorList>
            <person name="Kurokawa A.S."/>
            <person name="Araujo J.F."/>
            <person name="Costa R.A."/>
            <person name="Ortega D.B."/>
            <person name="Pires A.S."/>
            <person name="Pappas G.J.Jr."/>
            <person name="Franco O.L."/>
            <person name="Barreto C."/>
            <person name="Magalhaes B.S."/>
            <person name="Kruger R.H."/>
        </authorList>
    </citation>
    <scope>NUCLEOTIDE SEQUENCE [LARGE SCALE GENOMIC DNA]</scope>
    <source>
        <strain evidence="2 3">AC13</strain>
    </source>
</reference>
<dbReference type="Pfam" id="PF00456">
    <property type="entry name" value="Transketolase_N"/>
    <property type="match status" value="1"/>
</dbReference>
<dbReference type="EMBL" id="PYHP01000019">
    <property type="protein sequence ID" value="PUA39896.1"/>
    <property type="molecule type" value="Genomic_DNA"/>
</dbReference>
<dbReference type="Proteomes" id="UP000244184">
    <property type="component" value="Unassembled WGS sequence"/>
</dbReference>
<dbReference type="SUPFAM" id="SSF52518">
    <property type="entry name" value="Thiamin diphosphate-binding fold (THDP-binding)"/>
    <property type="match status" value="1"/>
</dbReference>
<dbReference type="InterPro" id="IPR029061">
    <property type="entry name" value="THDP-binding"/>
</dbReference>
<proteinExistence type="predicted"/>
<dbReference type="PANTHER" id="PTHR47514">
    <property type="entry name" value="TRANSKETOLASE N-TERMINAL SECTION-RELATED"/>
    <property type="match status" value="1"/>
</dbReference>
<feature type="domain" description="Transketolase N-terminal" evidence="1">
    <location>
        <begin position="17"/>
        <end position="246"/>
    </location>
</feature>
<dbReference type="PANTHER" id="PTHR47514:SF2">
    <property type="entry name" value="TRANSKETOLASE"/>
    <property type="match status" value="1"/>
</dbReference>
<dbReference type="AlphaFoldDB" id="A0A2T6G6W2"/>
<evidence type="ECO:0000313" key="2">
    <source>
        <dbReference type="EMBL" id="PUA39896.1"/>
    </source>
</evidence>
<dbReference type="Gene3D" id="3.40.50.970">
    <property type="match status" value="1"/>
</dbReference>
<dbReference type="CDD" id="cd02012">
    <property type="entry name" value="TPP_TK"/>
    <property type="match status" value="1"/>
</dbReference>
<sequence length="265" mass="29246">MSNETIVNIKKSILHMTHYSKSSHVGTALSIVDILYTLYFKIMNVDPSTPKMQNRDKFILSKGHGSVALYATLAEKGFFNKEILDKYYVDHGILPGHLDMEAAPGIELSTGSLGHGLSVGVGMAIANKVDKNDGKVYVVLGDGECNEGSVWEAVMLAATLKLNNVTAIIDYNKLQGFGRTNEIINQENMAERWKAFGWNVVEVDGHNLQQLEDAFYSENEGPKAIIAHTIKGSGVSFMADRLDWHYRSPNEEQLLAAIKELDGTL</sequence>
<accession>A0A2T6G6W2</accession>
<name>A0A2T6G6W2_9BACL</name>
<comment type="caution">
    <text evidence="2">The sequence shown here is derived from an EMBL/GenBank/DDBJ whole genome shotgun (WGS) entry which is preliminary data.</text>
</comment>
<evidence type="ECO:0000259" key="1">
    <source>
        <dbReference type="Pfam" id="PF00456"/>
    </source>
</evidence>
<organism evidence="2 3">
    <name type="scientific">Paenibacillus elgii</name>
    <dbReference type="NCBI Taxonomy" id="189691"/>
    <lineage>
        <taxon>Bacteria</taxon>
        <taxon>Bacillati</taxon>
        <taxon>Bacillota</taxon>
        <taxon>Bacilli</taxon>
        <taxon>Bacillales</taxon>
        <taxon>Paenibacillaceae</taxon>
        <taxon>Paenibacillus</taxon>
    </lineage>
</organism>
<evidence type="ECO:0000313" key="3">
    <source>
        <dbReference type="Proteomes" id="UP000244184"/>
    </source>
</evidence>
<protein>
    <submittedName>
        <fullName evidence="2">Transketolase</fullName>
    </submittedName>
</protein>
<dbReference type="InterPro" id="IPR005474">
    <property type="entry name" value="Transketolase_N"/>
</dbReference>
<dbReference type="RefSeq" id="WP_108530888.1">
    <property type="nucleotide sequence ID" value="NZ_PYHP01000019.1"/>
</dbReference>
<gene>
    <name evidence="2" type="ORF">C8Z91_07480</name>
</gene>